<dbReference type="InterPro" id="IPR044974">
    <property type="entry name" value="Disease_R_plants"/>
</dbReference>
<name>A0ABQ9KA06_HEVBR</name>
<comment type="caution">
    <text evidence="1">The sequence shown here is derived from an EMBL/GenBank/DDBJ whole genome shotgun (WGS) entry which is preliminary data.</text>
</comment>
<gene>
    <name evidence="1" type="ORF">P3X46_033944</name>
</gene>
<evidence type="ECO:0008006" key="3">
    <source>
        <dbReference type="Google" id="ProtNLM"/>
    </source>
</evidence>
<accession>A0ABQ9KA06</accession>
<dbReference type="Proteomes" id="UP001174677">
    <property type="component" value="Unassembled WGS sequence"/>
</dbReference>
<evidence type="ECO:0000313" key="2">
    <source>
        <dbReference type="Proteomes" id="UP001174677"/>
    </source>
</evidence>
<dbReference type="PANTHER" id="PTHR23155:SF1211">
    <property type="entry name" value="OS09G0313500 PROTEIN"/>
    <property type="match status" value="1"/>
</dbReference>
<dbReference type="PANTHER" id="PTHR23155">
    <property type="entry name" value="DISEASE RESISTANCE PROTEIN RP"/>
    <property type="match status" value="1"/>
</dbReference>
<dbReference type="Gene3D" id="1.10.8.430">
    <property type="entry name" value="Helical domain of apoptotic protease-activating factors"/>
    <property type="match status" value="1"/>
</dbReference>
<dbReference type="SUPFAM" id="SSF52540">
    <property type="entry name" value="P-loop containing nucleoside triphosphate hydrolases"/>
    <property type="match status" value="1"/>
</dbReference>
<reference evidence="1 2" key="1">
    <citation type="journal article" date="2023" name="Plant Biotechnol. J.">
        <title>Chromosome-level wild Hevea brasiliensis genome provides new tools for genomic-assisted breeding and valuable loci to elevate rubber yield.</title>
        <authorList>
            <person name="Cheng H."/>
            <person name="Song X."/>
            <person name="Hu Y."/>
            <person name="Wu T."/>
            <person name="Yang Q."/>
            <person name="An Z."/>
            <person name="Feng S."/>
            <person name="Deng Z."/>
            <person name="Wu W."/>
            <person name="Zeng X."/>
            <person name="Tu M."/>
            <person name="Wang X."/>
            <person name="Huang H."/>
        </authorList>
    </citation>
    <scope>NUCLEOTIDE SEQUENCE [LARGE SCALE GENOMIC DNA]</scope>
    <source>
        <strain evidence="1">MT/VB/25A 57/8</strain>
    </source>
</reference>
<sequence length="131" mass="15340">MGVDIPYVLQGLTENEAWDLFKKLAFGEGRGVANPNLIKTGKEMVKKCKGVPLAIRSLGSLMHLKTEESEWSSFFESELWRSYQTNENVLSILKLSYYHLPIYLRQCFTFRAMFPKDYEFHKEILIRLWIA</sequence>
<protein>
    <recommendedName>
        <fullName evidence="3">NB-ARC domain-containing protein</fullName>
    </recommendedName>
</protein>
<dbReference type="InterPro" id="IPR036388">
    <property type="entry name" value="WH-like_DNA-bd_sf"/>
</dbReference>
<organism evidence="1 2">
    <name type="scientific">Hevea brasiliensis</name>
    <name type="common">Para rubber tree</name>
    <name type="synonym">Siphonia brasiliensis</name>
    <dbReference type="NCBI Taxonomy" id="3981"/>
    <lineage>
        <taxon>Eukaryota</taxon>
        <taxon>Viridiplantae</taxon>
        <taxon>Streptophyta</taxon>
        <taxon>Embryophyta</taxon>
        <taxon>Tracheophyta</taxon>
        <taxon>Spermatophyta</taxon>
        <taxon>Magnoliopsida</taxon>
        <taxon>eudicotyledons</taxon>
        <taxon>Gunneridae</taxon>
        <taxon>Pentapetalae</taxon>
        <taxon>rosids</taxon>
        <taxon>fabids</taxon>
        <taxon>Malpighiales</taxon>
        <taxon>Euphorbiaceae</taxon>
        <taxon>Crotonoideae</taxon>
        <taxon>Micrandreae</taxon>
        <taxon>Hevea</taxon>
    </lineage>
</organism>
<dbReference type="Gene3D" id="1.10.10.10">
    <property type="entry name" value="Winged helix-like DNA-binding domain superfamily/Winged helix DNA-binding domain"/>
    <property type="match status" value="1"/>
</dbReference>
<proteinExistence type="predicted"/>
<evidence type="ECO:0000313" key="1">
    <source>
        <dbReference type="EMBL" id="KAJ9129258.1"/>
    </source>
</evidence>
<keyword evidence="2" id="KW-1185">Reference proteome</keyword>
<dbReference type="InterPro" id="IPR042197">
    <property type="entry name" value="Apaf_helical"/>
</dbReference>
<dbReference type="InterPro" id="IPR027417">
    <property type="entry name" value="P-loop_NTPase"/>
</dbReference>
<dbReference type="EMBL" id="JARPOI010000189">
    <property type="protein sequence ID" value="KAJ9129258.1"/>
    <property type="molecule type" value="Genomic_DNA"/>
</dbReference>